<dbReference type="AlphaFoldDB" id="A0A1F7GIW0"/>
<proteinExistence type="predicted"/>
<sequence>MAYFVEHAQSGVSGAITSIAQNMPAHQANDILIAHITVDSGTITIAGSSWAALPSAPTNPVTQGTISYLYYVLATGSTETLTLTTADAYTCGIYCYRDVDTTTPFDGVTPLHAGVGTATTTPVNSSVTTGTTDALVVFHIAQDSTTPQVLSDPGVMSIYNADSTGTTATTSSHQAAAWYIQRATGATPVANWSSSVSAVYVRITFALRNTSGGQIPAYVDDSTSPGTRLTCGHHVSTINNISYSASGSYVVTATINGKTLTQATAANGADFGINPYSNAVNSSAAATARTALTGPELVLTSGRDLSTGLICGSFIAGTPKMGAFGIGTIDQGGVVVRVASGANNWNAYQVAAKNSVPNPVQRCVFAIQAGYAGSDYDTGSSGSATTTSVTYIQFLRNAPSFSSTVYMSELHQVQTQIVAGGDTNNPVDTDGMSEIGQSFRLPVIQKVGSTGILSFVPIQIGGGDAVNFQIDAGSLQFPRRADTSKKELQYHAADNTIGISYAGKSGDVVKHTNSVVTSPTTYYWEINSAATSAATWDFTGLVIVGANVTLRNVMTFNSMAFSSCPTLNFSSCTITSATISRVPAGNDTLTTNGSTVISGSSINVTGVTAGNRWSSVSSPVIFENNTFTGSSTTGHAIRVTTAGTYSFAGNTFTAFGPVERTFLTSSSGINTSTDVITLDAVHGYTNGDPAYYQDQGGTQNVGLTDGNLYYVRSESSTTITLYDTAAHAISGGATGRANLTAAGAETHHLYSAGAAIYNNTGGSLTLNITSGGSTPSVRESDGSSTTINNAVTLKVTVVDTLGKPIQSAQTAIYKTSDNSELMNQDTETVTAGSFVIGIKYKILTIGSTDYTLIGASSNTVGLVFTATGVGTGTGTATNGTSSTTFNYISNTDIYLRVRKSSSGDTKYFVNDSTGTITSTGFTTTVTLIVDTIASA</sequence>
<organism evidence="1 2">
    <name type="scientific">Candidatus Roizmanbacteria bacterium RIFCSPHIGHO2_01_FULL_39_24</name>
    <dbReference type="NCBI Taxonomy" id="1802032"/>
    <lineage>
        <taxon>Bacteria</taxon>
        <taxon>Candidatus Roizmaniibacteriota</taxon>
    </lineage>
</organism>
<protein>
    <submittedName>
        <fullName evidence="1">Uncharacterized protein</fullName>
    </submittedName>
</protein>
<comment type="caution">
    <text evidence="1">The sequence shown here is derived from an EMBL/GenBank/DDBJ whole genome shotgun (WGS) entry which is preliminary data.</text>
</comment>
<dbReference type="EMBL" id="MFZH01000024">
    <property type="protein sequence ID" value="OGK18819.1"/>
    <property type="molecule type" value="Genomic_DNA"/>
</dbReference>
<evidence type="ECO:0000313" key="1">
    <source>
        <dbReference type="EMBL" id="OGK18819.1"/>
    </source>
</evidence>
<evidence type="ECO:0000313" key="2">
    <source>
        <dbReference type="Proteomes" id="UP000176850"/>
    </source>
</evidence>
<dbReference type="Proteomes" id="UP000176850">
    <property type="component" value="Unassembled WGS sequence"/>
</dbReference>
<gene>
    <name evidence="1" type="ORF">A2799_02055</name>
</gene>
<name>A0A1F7GIW0_9BACT</name>
<accession>A0A1F7GIW0</accession>
<reference evidence="1 2" key="1">
    <citation type="journal article" date="2016" name="Nat. Commun.">
        <title>Thousands of microbial genomes shed light on interconnected biogeochemical processes in an aquifer system.</title>
        <authorList>
            <person name="Anantharaman K."/>
            <person name="Brown C.T."/>
            <person name="Hug L.A."/>
            <person name="Sharon I."/>
            <person name="Castelle C.J."/>
            <person name="Probst A.J."/>
            <person name="Thomas B.C."/>
            <person name="Singh A."/>
            <person name="Wilkins M.J."/>
            <person name="Karaoz U."/>
            <person name="Brodie E.L."/>
            <person name="Williams K.H."/>
            <person name="Hubbard S.S."/>
            <person name="Banfield J.F."/>
        </authorList>
    </citation>
    <scope>NUCLEOTIDE SEQUENCE [LARGE SCALE GENOMIC DNA]</scope>
</reference>